<comment type="caution">
    <text evidence="2">The sequence shown here is derived from an EMBL/GenBank/DDBJ whole genome shotgun (WGS) entry which is preliminary data.</text>
</comment>
<proteinExistence type="predicted"/>
<sequence length="93" mass="10636">MDTQHDERQIRCPMLGGTVTFNYCRRMADGLPCRNIVGCWQEEFDIIEFLEANYTGDELARSVGGERKSRQARMREAIDRAKEQPDQPPGSDA</sequence>
<accession>A0A0S7XK11</accession>
<gene>
    <name evidence="2" type="ORF">AMK68_04810</name>
</gene>
<evidence type="ECO:0000256" key="1">
    <source>
        <dbReference type="SAM" id="MobiDB-lite"/>
    </source>
</evidence>
<dbReference type="AlphaFoldDB" id="A0A0S7XK11"/>
<reference evidence="2 3" key="1">
    <citation type="journal article" date="2015" name="Microbiome">
        <title>Genomic resolution of linkages in carbon, nitrogen, and sulfur cycling among widespread estuary sediment bacteria.</title>
        <authorList>
            <person name="Baker B.J."/>
            <person name="Lazar C.S."/>
            <person name="Teske A.P."/>
            <person name="Dick G.J."/>
        </authorList>
    </citation>
    <scope>NUCLEOTIDE SEQUENCE [LARGE SCALE GENOMIC DNA]</scope>
    <source>
        <strain evidence="2">DG_56</strain>
    </source>
</reference>
<protein>
    <submittedName>
        <fullName evidence="2">Uncharacterized protein</fullName>
    </submittedName>
</protein>
<feature type="compositionally biased region" description="Basic and acidic residues" evidence="1">
    <location>
        <begin position="63"/>
        <end position="85"/>
    </location>
</feature>
<feature type="region of interest" description="Disordered" evidence="1">
    <location>
        <begin position="63"/>
        <end position="93"/>
    </location>
</feature>
<evidence type="ECO:0000313" key="3">
    <source>
        <dbReference type="Proteomes" id="UP000052020"/>
    </source>
</evidence>
<organism evidence="2 3">
    <name type="scientific">candidate division KD3-62 bacterium DG_56</name>
    <dbReference type="NCBI Taxonomy" id="1704032"/>
    <lineage>
        <taxon>Bacteria</taxon>
        <taxon>candidate division KD3-62</taxon>
    </lineage>
</organism>
<dbReference type="EMBL" id="LIZY01000112">
    <property type="protein sequence ID" value="KPJ62531.1"/>
    <property type="molecule type" value="Genomic_DNA"/>
</dbReference>
<evidence type="ECO:0000313" key="2">
    <source>
        <dbReference type="EMBL" id="KPJ62531.1"/>
    </source>
</evidence>
<dbReference type="Proteomes" id="UP000052020">
    <property type="component" value="Unassembled WGS sequence"/>
</dbReference>
<name>A0A0S7XK11_9BACT</name>